<evidence type="ECO:0000313" key="1">
    <source>
        <dbReference type="EMBL" id="SVE08546.1"/>
    </source>
</evidence>
<organism evidence="1">
    <name type="scientific">marine metagenome</name>
    <dbReference type="NCBI Taxonomy" id="408172"/>
    <lineage>
        <taxon>unclassified sequences</taxon>
        <taxon>metagenomes</taxon>
        <taxon>ecological metagenomes</taxon>
    </lineage>
</organism>
<proteinExistence type="predicted"/>
<gene>
    <name evidence="1" type="ORF">METZ01_LOCUS461400</name>
</gene>
<dbReference type="AlphaFoldDB" id="A0A383AKW1"/>
<protein>
    <submittedName>
        <fullName evidence="1">Uncharacterized protein</fullName>
    </submittedName>
</protein>
<dbReference type="EMBL" id="UINC01193104">
    <property type="protein sequence ID" value="SVE08546.1"/>
    <property type="molecule type" value="Genomic_DNA"/>
</dbReference>
<feature type="non-terminal residue" evidence="1">
    <location>
        <position position="32"/>
    </location>
</feature>
<name>A0A383AKW1_9ZZZZ</name>
<reference evidence="1" key="1">
    <citation type="submission" date="2018-05" db="EMBL/GenBank/DDBJ databases">
        <authorList>
            <person name="Lanie J.A."/>
            <person name="Ng W.-L."/>
            <person name="Kazmierczak K.M."/>
            <person name="Andrzejewski T.M."/>
            <person name="Davidsen T.M."/>
            <person name="Wayne K.J."/>
            <person name="Tettelin H."/>
            <person name="Glass J.I."/>
            <person name="Rusch D."/>
            <person name="Podicherti R."/>
            <person name="Tsui H.-C.T."/>
            <person name="Winkler M.E."/>
        </authorList>
    </citation>
    <scope>NUCLEOTIDE SEQUENCE</scope>
</reference>
<sequence>MVVFRIAITGAAGTFLRPLAHHNRMTVRSITI</sequence>
<accession>A0A383AKW1</accession>